<feature type="region of interest" description="Disordered" evidence="4">
    <location>
        <begin position="177"/>
        <end position="197"/>
    </location>
</feature>
<feature type="compositionally biased region" description="Basic and acidic residues" evidence="4">
    <location>
        <begin position="531"/>
        <end position="540"/>
    </location>
</feature>
<keyword evidence="6" id="KW-0255">Endonuclease</keyword>
<feature type="compositionally biased region" description="Polar residues" evidence="4">
    <location>
        <begin position="178"/>
        <end position="187"/>
    </location>
</feature>
<dbReference type="GO" id="GO:0003676">
    <property type="term" value="F:nucleic acid binding"/>
    <property type="evidence" value="ECO:0007669"/>
    <property type="project" value="InterPro"/>
</dbReference>
<sequence>MEFPPKLRPKKGWKQQPEEAPFPIPIQSFTSKTASDSRWFYYSAQLVNGSVIVQSGGDSHFLYRMGFFGKGIFSRGKPEHTRMMSSFQGVKRKSLPASERRFQQERFQKVRQHRYEQHLSWKKMKDAELKTKAGAKEMQVKETSSARTTKNEDEEKELGWENVPSTSAVRSPLCYARTASSNDSSGGEKSPPRNLEETFPSLNFYSCSEISSSISLEGSPRVPPQGSPLEEENLDLKQTLGEIVEKESPPLDQRGDPGISEGQGEIPSGTVEDNVKKKKTKAWLTDATDWNIESGIETFVTKKEENSEGTYVSIVKEPATLGIGEEGCRTLEVAVEEEIGALATIAEQSEVKGHIMEKVVSDTERVAVEGAVKNDSKSLPKRKLRKEEEDAGPESTVKKRKLSDESEGSFRKTERNEQIKPSQSWQVDEKQWEISKEKVTRINVAAEESIEKVRITGLEPEVEEGGRQGANFEKDDVSETSSTGEMSGLDQEEDIEESKNVFDVRKERLELQKRFSQEEEDDGGEADTEEDVVRGEEKGANQKPQSKGVKGDSMKHSSKKKTLVRKPDPYPVSEFLQLSYEEAFFLSYGLGCLSLYKYSPTVPKEKPMDLCGMWLEFLTLKPRFVATYACYHYYRSKGWVPRCGIKYGCDFVVYRKGPSFYHSSFAVLAQLVSEDSEYVAALSSWSRFTGFSRIVENAAKDVVVCFISYPDTFTKLHLRSPACIPHLEIQEIWVKRWRPTRGRTGKDFPSMIS</sequence>
<dbReference type="GO" id="GO:0000379">
    <property type="term" value="P:tRNA-type intron splice site recognition and cleavage"/>
    <property type="evidence" value="ECO:0007669"/>
    <property type="project" value="TreeGrafter"/>
</dbReference>
<dbReference type="InterPro" id="IPR036167">
    <property type="entry name" value="tRNA_intron_Endo_cat-like_sf"/>
</dbReference>
<keyword evidence="6" id="KW-0540">Nuclease</keyword>
<dbReference type="GO" id="GO:0005737">
    <property type="term" value="C:cytoplasm"/>
    <property type="evidence" value="ECO:0007669"/>
    <property type="project" value="TreeGrafter"/>
</dbReference>
<evidence type="ECO:0000313" key="7">
    <source>
        <dbReference type="Proteomes" id="UP001152320"/>
    </source>
</evidence>
<feature type="region of interest" description="Disordered" evidence="4">
    <location>
        <begin position="132"/>
        <end position="163"/>
    </location>
</feature>
<dbReference type="EMBL" id="JAIZAY010000022">
    <property type="protein sequence ID" value="KAJ8020509.1"/>
    <property type="molecule type" value="Genomic_DNA"/>
</dbReference>
<reference evidence="6" key="1">
    <citation type="submission" date="2021-10" db="EMBL/GenBank/DDBJ databases">
        <title>Tropical sea cucumber genome reveals ecological adaptation and Cuvierian tubules defense mechanism.</title>
        <authorList>
            <person name="Chen T."/>
        </authorList>
    </citation>
    <scope>NUCLEOTIDE SEQUENCE</scope>
    <source>
        <strain evidence="6">Nanhai2018</strain>
        <tissue evidence="6">Muscle</tissue>
    </source>
</reference>
<dbReference type="CDD" id="cd22363">
    <property type="entry name" value="tRNA-intron_lyase_C"/>
    <property type="match status" value="1"/>
</dbReference>
<dbReference type="GO" id="GO:0000213">
    <property type="term" value="F:tRNA-intron lyase activity"/>
    <property type="evidence" value="ECO:0007669"/>
    <property type="project" value="UniProtKB-EC"/>
</dbReference>
<comment type="similarity">
    <text evidence="1">Belongs to the tRNA-intron endonuclease family.</text>
</comment>
<dbReference type="OrthoDB" id="10249562at2759"/>
<dbReference type="GO" id="GO:0000214">
    <property type="term" value="C:tRNA-intron endonuclease complex"/>
    <property type="evidence" value="ECO:0007669"/>
    <property type="project" value="TreeGrafter"/>
</dbReference>
<evidence type="ECO:0000256" key="2">
    <source>
        <dbReference type="ARBA" id="ARBA00012573"/>
    </source>
</evidence>
<dbReference type="PANTHER" id="PTHR21227">
    <property type="entry name" value="TRNA-SPLICING ENDONUCLEASE SUBUNIT SEN2"/>
    <property type="match status" value="1"/>
</dbReference>
<feature type="compositionally biased region" description="Acidic residues" evidence="4">
    <location>
        <begin position="518"/>
        <end position="530"/>
    </location>
</feature>
<feature type="compositionally biased region" description="Basic and acidic residues" evidence="4">
    <location>
        <begin position="149"/>
        <end position="159"/>
    </location>
</feature>
<dbReference type="Gene3D" id="3.40.1350.10">
    <property type="match status" value="1"/>
</dbReference>
<dbReference type="AlphaFoldDB" id="A0A9Q1BCV3"/>
<accession>A0A9Q1BCV3</accession>
<evidence type="ECO:0000313" key="6">
    <source>
        <dbReference type="EMBL" id="KAJ8020509.1"/>
    </source>
</evidence>
<comment type="catalytic activity">
    <reaction evidence="3">
        <text>pretRNA = a 3'-half-tRNA molecule with a 5'-OH end + a 5'-half-tRNA molecule with a 2',3'-cyclic phosphate end + an intron with a 2',3'-cyclic phosphate and a 5'-hydroxyl terminus.</text>
        <dbReference type="EC" id="4.6.1.16"/>
    </reaction>
</comment>
<dbReference type="InterPro" id="IPR006676">
    <property type="entry name" value="tRNA_splic"/>
</dbReference>
<feature type="compositionally biased region" description="Basic and acidic residues" evidence="4">
    <location>
        <begin position="402"/>
        <end position="418"/>
    </location>
</feature>
<evidence type="ECO:0000256" key="3">
    <source>
        <dbReference type="ARBA" id="ARBA00034031"/>
    </source>
</evidence>
<protein>
    <recommendedName>
        <fullName evidence="2">tRNA-intron lyase</fullName>
        <ecNumber evidence="2">4.6.1.16</ecNumber>
    </recommendedName>
</protein>
<keyword evidence="7" id="KW-1185">Reference proteome</keyword>
<dbReference type="Proteomes" id="UP001152320">
    <property type="component" value="Chromosome 22"/>
</dbReference>
<dbReference type="EC" id="4.6.1.16" evidence="2"/>
<feature type="compositionally biased region" description="Basic and acidic residues" evidence="4">
    <location>
        <begin position="244"/>
        <end position="255"/>
    </location>
</feature>
<feature type="region of interest" description="Disordered" evidence="4">
    <location>
        <begin position="371"/>
        <end position="430"/>
    </location>
</feature>
<dbReference type="InterPro" id="IPR006677">
    <property type="entry name" value="tRNA_intron_Endonuc_cat-like"/>
</dbReference>
<feature type="domain" description="tRNA intron endonuclease catalytic" evidence="5">
    <location>
        <begin position="625"/>
        <end position="707"/>
    </location>
</feature>
<keyword evidence="6" id="KW-0378">Hydrolase</keyword>
<dbReference type="InterPro" id="IPR011856">
    <property type="entry name" value="tRNA_endonuc-like_dom_sf"/>
</dbReference>
<dbReference type="Pfam" id="PF01974">
    <property type="entry name" value="tRNA_int_endo"/>
    <property type="match status" value="1"/>
</dbReference>
<organism evidence="6 7">
    <name type="scientific">Holothuria leucospilota</name>
    <name type="common">Black long sea cucumber</name>
    <name type="synonym">Mertensiothuria leucospilota</name>
    <dbReference type="NCBI Taxonomy" id="206669"/>
    <lineage>
        <taxon>Eukaryota</taxon>
        <taxon>Metazoa</taxon>
        <taxon>Echinodermata</taxon>
        <taxon>Eleutherozoa</taxon>
        <taxon>Echinozoa</taxon>
        <taxon>Holothuroidea</taxon>
        <taxon>Aspidochirotacea</taxon>
        <taxon>Aspidochirotida</taxon>
        <taxon>Holothuriidae</taxon>
        <taxon>Holothuria</taxon>
    </lineage>
</organism>
<feature type="region of interest" description="Disordered" evidence="4">
    <location>
        <begin position="456"/>
        <end position="501"/>
    </location>
</feature>
<proteinExistence type="inferred from homology"/>
<evidence type="ECO:0000256" key="1">
    <source>
        <dbReference type="ARBA" id="ARBA00008078"/>
    </source>
</evidence>
<evidence type="ECO:0000259" key="5">
    <source>
        <dbReference type="Pfam" id="PF01974"/>
    </source>
</evidence>
<feature type="region of interest" description="Disordered" evidence="4">
    <location>
        <begin position="513"/>
        <end position="565"/>
    </location>
</feature>
<name>A0A9Q1BCV3_HOLLE</name>
<comment type="caution">
    <text evidence="6">The sequence shown here is derived from an EMBL/GenBank/DDBJ whole genome shotgun (WGS) entry which is preliminary data.</text>
</comment>
<dbReference type="PANTHER" id="PTHR21227:SF0">
    <property type="entry name" value="TRNA-SPLICING ENDONUCLEASE SUBUNIT SEN2"/>
    <property type="match status" value="1"/>
</dbReference>
<gene>
    <name evidence="6" type="ORF">HOLleu_40119</name>
</gene>
<dbReference type="SUPFAM" id="SSF53032">
    <property type="entry name" value="tRNA-intron endonuclease catalytic domain-like"/>
    <property type="match status" value="1"/>
</dbReference>
<feature type="region of interest" description="Disordered" evidence="4">
    <location>
        <begin position="244"/>
        <end position="278"/>
    </location>
</feature>
<evidence type="ECO:0000256" key="4">
    <source>
        <dbReference type="SAM" id="MobiDB-lite"/>
    </source>
</evidence>